<sequence>MKVVVISVSGETGFLIALNRQHFVTFYTLAEGDLEMQSLEDRPKTMDTQGARCRSCRLPYRNAEEAPRETCTWTVMKVVVISVSGETGFLIALNRQHFVTFYTLAEGDLEMQSLEDRPKTMDTQGARCRSCRLPYRNAEEARLGADTEKREK</sequence>
<proteinExistence type="predicted"/>
<dbReference type="AlphaFoldDB" id="A0A0S4JJ55"/>
<protein>
    <submittedName>
        <fullName evidence="1">Uncharacterized protein</fullName>
    </submittedName>
</protein>
<dbReference type="Proteomes" id="UP000051952">
    <property type="component" value="Unassembled WGS sequence"/>
</dbReference>
<dbReference type="EMBL" id="CYKH01001717">
    <property type="protein sequence ID" value="CUG89269.1"/>
    <property type="molecule type" value="Genomic_DNA"/>
</dbReference>
<gene>
    <name evidence="1" type="ORF">BSAL_20185</name>
</gene>
<dbReference type="VEuPathDB" id="TriTrypDB:BSAL_20185"/>
<reference evidence="2" key="1">
    <citation type="submission" date="2015-09" db="EMBL/GenBank/DDBJ databases">
        <authorList>
            <consortium name="Pathogen Informatics"/>
        </authorList>
    </citation>
    <scope>NUCLEOTIDE SEQUENCE [LARGE SCALE GENOMIC DNA]</scope>
    <source>
        <strain evidence="2">Lake Konstanz</strain>
    </source>
</reference>
<name>A0A0S4JJ55_BODSA</name>
<organism evidence="1 2">
    <name type="scientific">Bodo saltans</name>
    <name type="common">Flagellated protozoan</name>
    <dbReference type="NCBI Taxonomy" id="75058"/>
    <lineage>
        <taxon>Eukaryota</taxon>
        <taxon>Discoba</taxon>
        <taxon>Euglenozoa</taxon>
        <taxon>Kinetoplastea</taxon>
        <taxon>Metakinetoplastina</taxon>
        <taxon>Eubodonida</taxon>
        <taxon>Bodonidae</taxon>
        <taxon>Bodo</taxon>
    </lineage>
</organism>
<accession>A0A0S4JJ55</accession>
<evidence type="ECO:0000313" key="1">
    <source>
        <dbReference type="EMBL" id="CUG89269.1"/>
    </source>
</evidence>
<keyword evidence="2" id="KW-1185">Reference proteome</keyword>
<evidence type="ECO:0000313" key="2">
    <source>
        <dbReference type="Proteomes" id="UP000051952"/>
    </source>
</evidence>